<dbReference type="Gene3D" id="2.40.30.170">
    <property type="match status" value="1"/>
</dbReference>
<dbReference type="Pfam" id="PF25917">
    <property type="entry name" value="BSH_RND"/>
    <property type="match status" value="1"/>
</dbReference>
<comment type="similarity">
    <text evidence="1">Belongs to the membrane fusion protein (MFP) (TC 8.A.1) family.</text>
</comment>
<dbReference type="PANTHER" id="PTHR30469">
    <property type="entry name" value="MULTIDRUG RESISTANCE PROTEIN MDTA"/>
    <property type="match status" value="1"/>
</dbReference>
<dbReference type="Proteomes" id="UP001476583">
    <property type="component" value="Chromosome"/>
</dbReference>
<dbReference type="InterPro" id="IPR058625">
    <property type="entry name" value="MdtA-like_BSH"/>
</dbReference>
<sequence length="364" mass="39064">MNKGLVIGVLGIAVLAGVVLTYEANQESPQQVAQPKVQVALATTQNSVLPHYYSSVGTLEASQQVIVTAELGGRIAQLHFDSGQAVKKGQLLVTLNTETELAQQARLTAVLRNAEQRLKRIRQLLPSGAASREQGDQAVADRDAAAAELKQVSAVIAQKTIRAPFAGQAGIRQVNLGQYLYPGAPITSLSDNQHLRVNFSLDESTSAELSKAQQVELQVRALPGQQFKARIISIDPILDENRQTRLQATLEDQHPTLRSGMFAEVRVRRPQQQPSLNVPRTAVTATAYGKVVFVARDAGEGLHVQRVLVTTGNSYADSIEITQGLKPGDQVVVSGQIKLSDGTPIEAVSSNALEPTQAAIELQP</sequence>
<dbReference type="InterPro" id="IPR006143">
    <property type="entry name" value="RND_pump_MFP"/>
</dbReference>
<evidence type="ECO:0000313" key="7">
    <source>
        <dbReference type="Proteomes" id="UP001476583"/>
    </source>
</evidence>
<dbReference type="SUPFAM" id="SSF111369">
    <property type="entry name" value="HlyD-like secretion proteins"/>
    <property type="match status" value="1"/>
</dbReference>
<dbReference type="Pfam" id="PF25954">
    <property type="entry name" value="Beta-barrel_RND_2"/>
    <property type="match status" value="1"/>
</dbReference>
<reference evidence="6 7" key="1">
    <citation type="submission" date="2024-03" db="EMBL/GenBank/DDBJ databases">
        <title>Complete genome of BD2.</title>
        <authorList>
            <person name="Cao G."/>
        </authorList>
    </citation>
    <scope>NUCLEOTIDE SEQUENCE [LARGE SCALE GENOMIC DNA]</scope>
    <source>
        <strain evidence="6 7">BD2</strain>
    </source>
</reference>
<feature type="domain" description="YknX-like C-terminal permuted SH3-like" evidence="5">
    <location>
        <begin position="276"/>
        <end position="346"/>
    </location>
</feature>
<dbReference type="Pfam" id="PF25989">
    <property type="entry name" value="YknX_C"/>
    <property type="match status" value="1"/>
</dbReference>
<evidence type="ECO:0000313" key="6">
    <source>
        <dbReference type="EMBL" id="WXL26621.1"/>
    </source>
</evidence>
<feature type="domain" description="Multidrug resistance protein MdtA-like barrel-sandwich hybrid" evidence="3">
    <location>
        <begin position="64"/>
        <end position="183"/>
    </location>
</feature>
<evidence type="ECO:0000259" key="4">
    <source>
        <dbReference type="Pfam" id="PF25954"/>
    </source>
</evidence>
<protein>
    <submittedName>
        <fullName evidence="6">Efflux RND transporter periplasmic adaptor subunit</fullName>
    </submittedName>
</protein>
<dbReference type="Gene3D" id="2.40.420.20">
    <property type="match status" value="1"/>
</dbReference>
<organism evidence="6 7">
    <name type="scientific">Ectopseudomonas mendocina</name>
    <name type="common">Pseudomonas mendocina</name>
    <dbReference type="NCBI Taxonomy" id="300"/>
    <lineage>
        <taxon>Bacteria</taxon>
        <taxon>Pseudomonadati</taxon>
        <taxon>Pseudomonadota</taxon>
        <taxon>Gammaproteobacteria</taxon>
        <taxon>Pseudomonadales</taxon>
        <taxon>Pseudomonadaceae</taxon>
        <taxon>Ectopseudomonas</taxon>
    </lineage>
</organism>
<feature type="domain" description="CusB-like beta-barrel" evidence="4">
    <location>
        <begin position="197"/>
        <end position="269"/>
    </location>
</feature>
<evidence type="ECO:0000256" key="2">
    <source>
        <dbReference type="ARBA" id="ARBA00023054"/>
    </source>
</evidence>
<evidence type="ECO:0000259" key="3">
    <source>
        <dbReference type="Pfam" id="PF25917"/>
    </source>
</evidence>
<dbReference type="InterPro" id="IPR058637">
    <property type="entry name" value="YknX-like_C"/>
</dbReference>
<dbReference type="EMBL" id="CP148074">
    <property type="protein sequence ID" value="WXL26621.1"/>
    <property type="molecule type" value="Genomic_DNA"/>
</dbReference>
<accession>A0ABZ2RKL6</accession>
<proteinExistence type="inferred from homology"/>
<dbReference type="NCBIfam" id="TIGR01730">
    <property type="entry name" value="RND_mfp"/>
    <property type="match status" value="1"/>
</dbReference>
<dbReference type="Gene3D" id="2.40.50.100">
    <property type="match status" value="1"/>
</dbReference>
<gene>
    <name evidence="6" type="ORF">WG219_03845</name>
</gene>
<keyword evidence="7" id="KW-1185">Reference proteome</keyword>
<evidence type="ECO:0000259" key="5">
    <source>
        <dbReference type="Pfam" id="PF25989"/>
    </source>
</evidence>
<dbReference type="PANTHER" id="PTHR30469:SF29">
    <property type="entry name" value="BLR2860 PROTEIN"/>
    <property type="match status" value="1"/>
</dbReference>
<evidence type="ECO:0000256" key="1">
    <source>
        <dbReference type="ARBA" id="ARBA00009477"/>
    </source>
</evidence>
<dbReference type="Gene3D" id="1.10.287.470">
    <property type="entry name" value="Helix hairpin bin"/>
    <property type="match status" value="1"/>
</dbReference>
<dbReference type="InterPro" id="IPR058792">
    <property type="entry name" value="Beta-barrel_RND_2"/>
</dbReference>
<name>A0ABZ2RKL6_ECTME</name>
<keyword evidence="2" id="KW-0175">Coiled coil</keyword>